<evidence type="ECO:0000313" key="6">
    <source>
        <dbReference type="Proteomes" id="UP000503399"/>
    </source>
</evidence>
<reference evidence="5 6" key="1">
    <citation type="submission" date="2020-02" db="EMBL/GenBank/DDBJ databases">
        <authorList>
            <person name="Hogendoorn C."/>
        </authorList>
    </citation>
    <scope>NUCLEOTIDE SEQUENCE [LARGE SCALE GENOMIC DNA]</scope>
    <source>
        <strain evidence="5">R501</strain>
    </source>
</reference>
<dbReference type="Proteomes" id="UP000503399">
    <property type="component" value="Chromosome"/>
</dbReference>
<organism evidence="5 6">
    <name type="scientific">Candidatus Hydrogenisulfobacillus filiaventi</name>
    <dbReference type="NCBI Taxonomy" id="2707344"/>
    <lineage>
        <taxon>Bacteria</taxon>
        <taxon>Bacillati</taxon>
        <taxon>Bacillota</taxon>
        <taxon>Clostridia</taxon>
        <taxon>Eubacteriales</taxon>
        <taxon>Clostridiales Family XVII. Incertae Sedis</taxon>
        <taxon>Candidatus Hydrogenisulfobacillus</taxon>
    </lineage>
</organism>
<dbReference type="SUPFAM" id="SSF58104">
    <property type="entry name" value="Methyl-accepting chemotaxis protein (MCP) signaling domain"/>
    <property type="match status" value="1"/>
</dbReference>
<dbReference type="PANTHER" id="PTHR32089">
    <property type="entry name" value="METHYL-ACCEPTING CHEMOTAXIS PROTEIN MCPB"/>
    <property type="match status" value="1"/>
</dbReference>
<feature type="domain" description="Methyl-accepting transducer" evidence="4">
    <location>
        <begin position="1"/>
        <end position="149"/>
    </location>
</feature>
<protein>
    <recommendedName>
        <fullName evidence="4">Methyl-accepting transducer domain-containing protein</fullName>
    </recommendedName>
</protein>
<sequence length="159" mass="16156">MAEAEATRQAVEQLRQMVQEAGRAVEDAAAAFATIRTAVEALRERLAGANAVSAIIGDIARTTNLLALNAAIEAARAGEAGRGFSVIAGDVRALADRTQKETGRIVTDLAEAVHQVEAAEAASNTGNQALAALLGAAEAVNEAVAALAARLASTVPEDV</sequence>
<proteinExistence type="predicted"/>
<accession>A0A6F8ZEH3</accession>
<dbReference type="AlphaFoldDB" id="A0A6F8ZEH3"/>
<evidence type="ECO:0000256" key="2">
    <source>
        <dbReference type="PROSITE-ProRule" id="PRU00284"/>
    </source>
</evidence>
<dbReference type="PROSITE" id="PS50111">
    <property type="entry name" value="CHEMOTAXIS_TRANSDUC_2"/>
    <property type="match status" value="1"/>
</dbReference>
<feature type="coiled-coil region" evidence="3">
    <location>
        <begin position="1"/>
        <end position="31"/>
    </location>
</feature>
<keyword evidence="6" id="KW-1185">Reference proteome</keyword>
<dbReference type="Pfam" id="PF00015">
    <property type="entry name" value="MCPsignal"/>
    <property type="match status" value="1"/>
</dbReference>
<keyword evidence="1 2" id="KW-0807">Transducer</keyword>
<gene>
    <name evidence="5" type="ORF">R50_0762</name>
</gene>
<evidence type="ECO:0000256" key="3">
    <source>
        <dbReference type="SAM" id="Coils"/>
    </source>
</evidence>
<dbReference type="InterPro" id="IPR004089">
    <property type="entry name" value="MCPsignal_dom"/>
</dbReference>
<keyword evidence="3" id="KW-0175">Coiled coil</keyword>
<dbReference type="KEGG" id="hfv:R50_0762"/>
<evidence type="ECO:0000256" key="1">
    <source>
        <dbReference type="ARBA" id="ARBA00023224"/>
    </source>
</evidence>
<dbReference type="Gene3D" id="1.10.287.950">
    <property type="entry name" value="Methyl-accepting chemotaxis protein"/>
    <property type="match status" value="1"/>
</dbReference>
<dbReference type="GO" id="GO:0007165">
    <property type="term" value="P:signal transduction"/>
    <property type="evidence" value="ECO:0007669"/>
    <property type="project" value="UniProtKB-KW"/>
</dbReference>
<dbReference type="EMBL" id="LR778114">
    <property type="protein sequence ID" value="CAB1128268.1"/>
    <property type="molecule type" value="Genomic_DNA"/>
</dbReference>
<dbReference type="PANTHER" id="PTHR32089:SF112">
    <property type="entry name" value="LYSOZYME-LIKE PROTEIN-RELATED"/>
    <property type="match status" value="1"/>
</dbReference>
<evidence type="ECO:0000259" key="4">
    <source>
        <dbReference type="PROSITE" id="PS50111"/>
    </source>
</evidence>
<evidence type="ECO:0000313" key="5">
    <source>
        <dbReference type="EMBL" id="CAB1128268.1"/>
    </source>
</evidence>
<dbReference type="GO" id="GO:0016020">
    <property type="term" value="C:membrane"/>
    <property type="evidence" value="ECO:0007669"/>
    <property type="project" value="InterPro"/>
</dbReference>
<name>A0A6F8ZEH3_9FIRM</name>